<dbReference type="PRINTS" id="PR00032">
    <property type="entry name" value="HTHARAC"/>
</dbReference>
<dbReference type="SUPFAM" id="SSF46689">
    <property type="entry name" value="Homeodomain-like"/>
    <property type="match status" value="1"/>
</dbReference>
<evidence type="ECO:0000256" key="3">
    <source>
        <dbReference type="ARBA" id="ARBA00023163"/>
    </source>
</evidence>
<evidence type="ECO:0000313" key="5">
    <source>
        <dbReference type="EMBL" id="MBC5682621.1"/>
    </source>
</evidence>
<dbReference type="Pfam" id="PF12833">
    <property type="entry name" value="HTH_18"/>
    <property type="match status" value="1"/>
</dbReference>
<sequence>MIKDIKSFCRLFYESTFLPINCYDYASDQSYTYPEDAGFDIIVNNPSPDFLNFKKNPDYFVSDSFTYYGYVESSGRDYCLIVGPVFSTPVTESDTHNFMKEWTIDASFHSRVSHFLQSIPPQSLYSFLNVLAYLHFCINDEVISVSEHFQLERLSQTDKISSVYTEKIMELKENQKYHNTYFYEKEMMKYVQNGDIKRLKELLNSSQNLVEGIVAGNALRQKKNIFITIATLTTRAAIQGGMNLEEAYQLADVYIQDCEHSQNLTYIENLNYSMLIDFAERVAKGKIPGGMSKEIFDCVQFISRHVNEPIQVGDVTEHIGKSRSYLTKKFKKELGFDISSFIMRCKLEESKSLLTFTEKSLSEISSYLCFSSQAYFQNVFKKKYGITPTQYRKQTQQIT</sequence>
<reference evidence="5 6" key="1">
    <citation type="submission" date="2020-08" db="EMBL/GenBank/DDBJ databases">
        <title>Genome public.</title>
        <authorList>
            <person name="Liu C."/>
            <person name="Sun Q."/>
        </authorList>
    </citation>
    <scope>NUCLEOTIDE SEQUENCE [LARGE SCALE GENOMIC DNA]</scope>
    <source>
        <strain evidence="5 6">NSJ-13</strain>
    </source>
</reference>
<dbReference type="PANTHER" id="PTHR43280">
    <property type="entry name" value="ARAC-FAMILY TRANSCRIPTIONAL REGULATOR"/>
    <property type="match status" value="1"/>
</dbReference>
<evidence type="ECO:0000256" key="2">
    <source>
        <dbReference type="ARBA" id="ARBA00023125"/>
    </source>
</evidence>
<evidence type="ECO:0000313" key="6">
    <source>
        <dbReference type="Proteomes" id="UP000631576"/>
    </source>
</evidence>
<dbReference type="PROSITE" id="PS01124">
    <property type="entry name" value="HTH_ARAC_FAMILY_2"/>
    <property type="match status" value="1"/>
</dbReference>
<comment type="caution">
    <text evidence="5">The sequence shown here is derived from an EMBL/GenBank/DDBJ whole genome shotgun (WGS) entry which is preliminary data.</text>
</comment>
<dbReference type="RefSeq" id="WP_186864548.1">
    <property type="nucleotide sequence ID" value="NZ_JACOPE010000001.1"/>
</dbReference>
<dbReference type="Gene3D" id="1.10.10.60">
    <property type="entry name" value="Homeodomain-like"/>
    <property type="match status" value="2"/>
</dbReference>
<feature type="domain" description="HTH araC/xylS-type" evidence="4">
    <location>
        <begin position="296"/>
        <end position="394"/>
    </location>
</feature>
<accession>A0ABR7G792</accession>
<organism evidence="5 6">
    <name type="scientific">Ruminococcus hominis</name>
    <dbReference type="NCBI Taxonomy" id="2763065"/>
    <lineage>
        <taxon>Bacteria</taxon>
        <taxon>Bacillati</taxon>
        <taxon>Bacillota</taxon>
        <taxon>Clostridia</taxon>
        <taxon>Eubacteriales</taxon>
        <taxon>Oscillospiraceae</taxon>
        <taxon>Ruminococcus</taxon>
    </lineage>
</organism>
<dbReference type="InterPro" id="IPR018060">
    <property type="entry name" value="HTH_AraC"/>
</dbReference>
<keyword evidence="6" id="KW-1185">Reference proteome</keyword>
<dbReference type="PANTHER" id="PTHR43280:SF34">
    <property type="entry name" value="ARAC-FAMILY TRANSCRIPTIONAL REGULATOR"/>
    <property type="match status" value="1"/>
</dbReference>
<dbReference type="InterPro" id="IPR020449">
    <property type="entry name" value="Tscrpt_reg_AraC-type_HTH"/>
</dbReference>
<dbReference type="Proteomes" id="UP000631576">
    <property type="component" value="Unassembled WGS sequence"/>
</dbReference>
<evidence type="ECO:0000259" key="4">
    <source>
        <dbReference type="PROSITE" id="PS01124"/>
    </source>
</evidence>
<name>A0ABR7G792_9FIRM</name>
<keyword evidence="1" id="KW-0805">Transcription regulation</keyword>
<keyword evidence="3" id="KW-0804">Transcription</keyword>
<gene>
    <name evidence="5" type="ORF">H8S40_03380</name>
</gene>
<proteinExistence type="predicted"/>
<dbReference type="SMART" id="SM00342">
    <property type="entry name" value="HTH_ARAC"/>
    <property type="match status" value="1"/>
</dbReference>
<dbReference type="EMBL" id="JACOPE010000001">
    <property type="protein sequence ID" value="MBC5682621.1"/>
    <property type="molecule type" value="Genomic_DNA"/>
</dbReference>
<protein>
    <submittedName>
        <fullName evidence="5">AraC family transcriptional regulator</fullName>
    </submittedName>
</protein>
<evidence type="ECO:0000256" key="1">
    <source>
        <dbReference type="ARBA" id="ARBA00023015"/>
    </source>
</evidence>
<keyword evidence="2" id="KW-0238">DNA-binding</keyword>
<dbReference type="InterPro" id="IPR009057">
    <property type="entry name" value="Homeodomain-like_sf"/>
</dbReference>